<organism evidence="1 2">
    <name type="scientific">Streptomyces crystallinus</name>
    <dbReference type="NCBI Taxonomy" id="68191"/>
    <lineage>
        <taxon>Bacteria</taxon>
        <taxon>Bacillati</taxon>
        <taxon>Actinomycetota</taxon>
        <taxon>Actinomycetes</taxon>
        <taxon>Kitasatosporales</taxon>
        <taxon>Streptomycetaceae</taxon>
        <taxon>Streptomyces</taxon>
    </lineage>
</organism>
<name>A0ABN1F1N9_9ACTN</name>
<reference evidence="1 2" key="1">
    <citation type="journal article" date="2019" name="Int. J. Syst. Evol. Microbiol.">
        <title>The Global Catalogue of Microorganisms (GCM) 10K type strain sequencing project: providing services to taxonomists for standard genome sequencing and annotation.</title>
        <authorList>
            <consortium name="The Broad Institute Genomics Platform"/>
            <consortium name="The Broad Institute Genome Sequencing Center for Infectious Disease"/>
            <person name="Wu L."/>
            <person name="Ma J."/>
        </authorList>
    </citation>
    <scope>NUCLEOTIDE SEQUENCE [LARGE SCALE GENOMIC DNA]</scope>
    <source>
        <strain evidence="1 2">JCM 5067</strain>
    </source>
</reference>
<comment type="caution">
    <text evidence="1">The sequence shown here is derived from an EMBL/GenBank/DDBJ whole genome shotgun (WGS) entry which is preliminary data.</text>
</comment>
<evidence type="ECO:0000313" key="1">
    <source>
        <dbReference type="EMBL" id="GAA0579316.1"/>
    </source>
</evidence>
<proteinExistence type="predicted"/>
<evidence type="ECO:0000313" key="2">
    <source>
        <dbReference type="Proteomes" id="UP001500668"/>
    </source>
</evidence>
<protein>
    <submittedName>
        <fullName evidence="1">Uncharacterized protein</fullName>
    </submittedName>
</protein>
<accession>A0ABN1F1N9</accession>
<dbReference type="Proteomes" id="UP001500668">
    <property type="component" value="Unassembled WGS sequence"/>
</dbReference>
<dbReference type="EMBL" id="BAAACA010000004">
    <property type="protein sequence ID" value="GAA0579316.1"/>
    <property type="molecule type" value="Genomic_DNA"/>
</dbReference>
<gene>
    <name evidence="1" type="ORF">GCM10010394_04830</name>
</gene>
<sequence length="107" mass="12749">MRFDDVLDIYRAPIVQDAYTRRRDWDRARRIWSGPASVQPFKVYEDRNPNNETASTMLNAYLPVSAEPDSADRVLYNGRWYEVLGEPERWDKGRLRHVKIRLWGVTH</sequence>
<dbReference type="RefSeq" id="WP_344069340.1">
    <property type="nucleotide sequence ID" value="NZ_BAAACA010000004.1"/>
</dbReference>
<keyword evidence="2" id="KW-1185">Reference proteome</keyword>